<organism evidence="2 3">
    <name type="scientific">Clostridioides difficile</name>
    <name type="common">Peptoclostridium difficile</name>
    <dbReference type="NCBI Taxonomy" id="1496"/>
    <lineage>
        <taxon>Bacteria</taxon>
        <taxon>Bacillati</taxon>
        <taxon>Bacillota</taxon>
        <taxon>Clostridia</taxon>
        <taxon>Peptostreptococcales</taxon>
        <taxon>Peptostreptococcaceae</taxon>
        <taxon>Clostridioides</taxon>
    </lineage>
</organism>
<dbReference type="EMBL" id="CAADAN010000010">
    <property type="protein sequence ID" value="VFD33639.1"/>
    <property type="molecule type" value="Genomic_DNA"/>
</dbReference>
<evidence type="ECO:0000259" key="1">
    <source>
        <dbReference type="Pfam" id="PF03432"/>
    </source>
</evidence>
<dbReference type="Proteomes" id="UP000411588">
    <property type="component" value="Unassembled WGS sequence"/>
</dbReference>
<protein>
    <submittedName>
        <fullName evidence="2">RLX-like protein</fullName>
    </submittedName>
</protein>
<dbReference type="Pfam" id="PF03432">
    <property type="entry name" value="Relaxase"/>
    <property type="match status" value="1"/>
</dbReference>
<feature type="domain" description="MobA/VirD2-like nuclease" evidence="1">
    <location>
        <begin position="10"/>
        <end position="108"/>
    </location>
</feature>
<proteinExistence type="predicted"/>
<dbReference type="AlphaFoldDB" id="A0AB74QE35"/>
<accession>A0AB74QE35</accession>
<name>A0AB74QE35_CLODI</name>
<dbReference type="InterPro" id="IPR005094">
    <property type="entry name" value="Endonuclease_MobA/VirD2"/>
</dbReference>
<evidence type="ECO:0000313" key="2">
    <source>
        <dbReference type="EMBL" id="VFD33639.1"/>
    </source>
</evidence>
<evidence type="ECO:0000313" key="3">
    <source>
        <dbReference type="Proteomes" id="UP000411588"/>
    </source>
</evidence>
<comment type="caution">
    <text evidence="2">The sequence shown here is derived from an EMBL/GenBank/DDBJ whole genome shotgun (WGS) entry which is preliminary data.</text>
</comment>
<gene>
    <name evidence="2" type="ORF">SAMEA1402399_02698</name>
</gene>
<sequence length="416" mass="47494">MAKASYAAMTGREQKKENDVLCYQIRQSFYPGEITPKEANRIGYELAMRWTKGRHAFIVTTHTDKQHIHCHIYYNSTTLDCTRKFRNFWGSSFALRRLSDRLCLENGLSIVENPKPRSKGKYRNYGEWQKERKGPLSYQDRLRLAIDTALAERPADLDEFLNLMKRAGYGVKTVRGGGISFRLTGQGQERFTRLRASTLGDGYDLQDVLAAIEGKEKRPGHSERKISLAVDIQAKLAAGKGPGYERWAKVFNIKQMAAALAYIQDNGLTDYEQLAQKATEAADRFHAISEQIKQTEQAMKTNAGLKAATVQYAKTRPVFEQYKATKYSRKFLTEHEADLELYRAAQAEMRSLLGGAKLPKMDVLKVEGRKLTAKKKQLYGEYQKARRDMQEIVTIKANIDTLLGYTEPGRKHEKER</sequence>
<reference evidence="2 3" key="1">
    <citation type="submission" date="2019-02" db="EMBL/GenBank/DDBJ databases">
        <authorList>
            <consortium name="Pathogen Informatics"/>
        </authorList>
    </citation>
    <scope>NUCLEOTIDE SEQUENCE [LARGE SCALE GENOMIC DNA]</scope>
    <source>
        <strain evidence="3">clo34</strain>
    </source>
</reference>